<dbReference type="Proteomes" id="UP000480929">
    <property type="component" value="Unassembled WGS sequence"/>
</dbReference>
<gene>
    <name evidence="7" type="ORF">GKD88_06215</name>
    <name evidence="6" type="ORF">GKE08_03430</name>
</gene>
<organism evidence="6 8">
    <name type="scientific">Holdemania massiliensis</name>
    <dbReference type="NCBI Taxonomy" id="1468449"/>
    <lineage>
        <taxon>Bacteria</taxon>
        <taxon>Bacillati</taxon>
        <taxon>Bacillota</taxon>
        <taxon>Erysipelotrichia</taxon>
        <taxon>Erysipelotrichales</taxon>
        <taxon>Erysipelotrichaceae</taxon>
        <taxon>Holdemania</taxon>
    </lineage>
</organism>
<evidence type="ECO:0000256" key="1">
    <source>
        <dbReference type="ARBA" id="ARBA00001946"/>
    </source>
</evidence>
<dbReference type="InterPro" id="IPR036412">
    <property type="entry name" value="HAD-like_sf"/>
</dbReference>
<dbReference type="Gene3D" id="1.10.150.240">
    <property type="entry name" value="Putative phosphatase, domain 2"/>
    <property type="match status" value="1"/>
</dbReference>
<dbReference type="SUPFAM" id="SSF56784">
    <property type="entry name" value="HAD-like"/>
    <property type="match status" value="1"/>
</dbReference>
<evidence type="ECO:0000313" key="6">
    <source>
        <dbReference type="EMBL" id="MSA88371.1"/>
    </source>
</evidence>
<dbReference type="InterPro" id="IPR051600">
    <property type="entry name" value="Beta-PGM-like"/>
</dbReference>
<sequence length="220" mass="24825">MQAFIFDMDGVIIDSEKVYEQADQKWFAENGIQTDRIALRQCLGCTDDVNWGMIAKWNPDRDIPEIYRQYREFCKEIRVNYRQIYRPYVQTLIDQCHQYGIQTALASSSPMDNILTVIRDCGLENQFDLIVSGRDLPQSKPDPAIFLQCAKQLGIVPAACVVIEDSYNGVTAGKRAGMTVIGLDDPYFGQDLSEADVRVEVLEQIEITAQGFGIKARAAL</sequence>
<keyword evidence="4" id="KW-0460">Magnesium</keyword>
<evidence type="ECO:0000313" key="8">
    <source>
        <dbReference type="Proteomes" id="UP000433575"/>
    </source>
</evidence>
<dbReference type="SFLD" id="SFLDG01129">
    <property type="entry name" value="C1.5:_HAD__Beta-PGM__Phosphata"/>
    <property type="match status" value="1"/>
</dbReference>
<name>A0A6N7S3B8_9FIRM</name>
<dbReference type="PRINTS" id="PR00413">
    <property type="entry name" value="HADHALOGNASE"/>
</dbReference>
<dbReference type="Proteomes" id="UP000433575">
    <property type="component" value="Unassembled WGS sequence"/>
</dbReference>
<keyword evidence="3" id="KW-0479">Metal-binding</keyword>
<reference evidence="8 9" key="1">
    <citation type="journal article" date="2019" name="Nat. Med.">
        <title>A library of human gut bacterial isolates paired with longitudinal multiomics data enables mechanistic microbiome research.</title>
        <authorList>
            <person name="Poyet M."/>
            <person name="Groussin M."/>
            <person name="Gibbons S.M."/>
            <person name="Avila-Pacheco J."/>
            <person name="Jiang X."/>
            <person name="Kearney S.M."/>
            <person name="Perrotta A.R."/>
            <person name="Berdy B."/>
            <person name="Zhao S."/>
            <person name="Lieberman T.D."/>
            <person name="Swanson P.K."/>
            <person name="Smith M."/>
            <person name="Roesemann S."/>
            <person name="Alexander J.E."/>
            <person name="Rich S.A."/>
            <person name="Livny J."/>
            <person name="Vlamakis H."/>
            <person name="Clish C."/>
            <person name="Bullock K."/>
            <person name="Deik A."/>
            <person name="Scott J."/>
            <person name="Pierce K.A."/>
            <person name="Xavier R.J."/>
            <person name="Alm E.J."/>
        </authorList>
    </citation>
    <scope>NUCLEOTIDE SEQUENCE [LARGE SCALE GENOMIC DNA]</scope>
    <source>
        <strain evidence="6 8">BIOML-A4</strain>
        <strain evidence="7 9">BIOML-A5</strain>
    </source>
</reference>
<evidence type="ECO:0000313" key="9">
    <source>
        <dbReference type="Proteomes" id="UP000480929"/>
    </source>
</evidence>
<dbReference type="Gene3D" id="3.40.50.1000">
    <property type="entry name" value="HAD superfamily/HAD-like"/>
    <property type="match status" value="1"/>
</dbReference>
<keyword evidence="5" id="KW-0119">Carbohydrate metabolism</keyword>
<keyword evidence="9" id="KW-1185">Reference proteome</keyword>
<keyword evidence="6" id="KW-0378">Hydrolase</keyword>
<accession>A0A6N7S3B8</accession>
<dbReference type="PANTHER" id="PTHR46193:SF18">
    <property type="entry name" value="HEXITOL PHOSPHATASE B"/>
    <property type="match status" value="1"/>
</dbReference>
<dbReference type="EMBL" id="WKPI01000007">
    <property type="protein sequence ID" value="MSC32710.1"/>
    <property type="molecule type" value="Genomic_DNA"/>
</dbReference>
<dbReference type="Pfam" id="PF13419">
    <property type="entry name" value="HAD_2"/>
    <property type="match status" value="1"/>
</dbReference>
<dbReference type="SFLD" id="SFLDS00003">
    <property type="entry name" value="Haloacid_Dehalogenase"/>
    <property type="match status" value="1"/>
</dbReference>
<comment type="cofactor">
    <cofactor evidence="1">
        <name>Mg(2+)</name>
        <dbReference type="ChEBI" id="CHEBI:18420"/>
    </cofactor>
</comment>
<dbReference type="InterPro" id="IPR023198">
    <property type="entry name" value="PGP-like_dom2"/>
</dbReference>
<dbReference type="EMBL" id="WKPJ01000003">
    <property type="protein sequence ID" value="MSA88371.1"/>
    <property type="molecule type" value="Genomic_DNA"/>
</dbReference>
<evidence type="ECO:0000256" key="2">
    <source>
        <dbReference type="ARBA" id="ARBA00006171"/>
    </source>
</evidence>
<dbReference type="GO" id="GO:0046872">
    <property type="term" value="F:metal ion binding"/>
    <property type="evidence" value="ECO:0007669"/>
    <property type="project" value="UniProtKB-KW"/>
</dbReference>
<evidence type="ECO:0000256" key="4">
    <source>
        <dbReference type="ARBA" id="ARBA00022842"/>
    </source>
</evidence>
<dbReference type="SFLD" id="SFLDG01135">
    <property type="entry name" value="C1.5.6:_HAD__Beta-PGM__Phospha"/>
    <property type="match status" value="1"/>
</dbReference>
<dbReference type="InterPro" id="IPR041492">
    <property type="entry name" value="HAD_2"/>
</dbReference>
<proteinExistence type="inferred from homology"/>
<dbReference type="NCBIfam" id="TIGR01509">
    <property type="entry name" value="HAD-SF-IA-v3"/>
    <property type="match status" value="1"/>
</dbReference>
<dbReference type="OrthoDB" id="9797743at2"/>
<protein>
    <submittedName>
        <fullName evidence="6">HAD-IA family hydrolase</fullName>
    </submittedName>
</protein>
<comment type="similarity">
    <text evidence="2">Belongs to the HAD-like hydrolase superfamily. CbbY/CbbZ/Gph/YieH family.</text>
</comment>
<dbReference type="InterPro" id="IPR023214">
    <property type="entry name" value="HAD_sf"/>
</dbReference>
<evidence type="ECO:0000256" key="3">
    <source>
        <dbReference type="ARBA" id="ARBA00022723"/>
    </source>
</evidence>
<dbReference type="AlphaFoldDB" id="A0A6N7S3B8"/>
<dbReference type="InterPro" id="IPR006439">
    <property type="entry name" value="HAD-SF_hydro_IA"/>
</dbReference>
<dbReference type="RefSeq" id="WP_020223376.1">
    <property type="nucleotide sequence ID" value="NZ_CABKSC010000001.1"/>
</dbReference>
<comment type="caution">
    <text evidence="6">The sequence shown here is derived from an EMBL/GenBank/DDBJ whole genome shotgun (WGS) entry which is preliminary data.</text>
</comment>
<dbReference type="PANTHER" id="PTHR46193">
    <property type="entry name" value="6-PHOSPHOGLUCONATE PHOSPHATASE"/>
    <property type="match status" value="1"/>
</dbReference>
<evidence type="ECO:0000256" key="5">
    <source>
        <dbReference type="ARBA" id="ARBA00023277"/>
    </source>
</evidence>
<evidence type="ECO:0000313" key="7">
    <source>
        <dbReference type="EMBL" id="MSC32710.1"/>
    </source>
</evidence>
<dbReference type="GO" id="GO:0016787">
    <property type="term" value="F:hydrolase activity"/>
    <property type="evidence" value="ECO:0007669"/>
    <property type="project" value="UniProtKB-KW"/>
</dbReference>
<dbReference type="GeneID" id="42455265"/>